<feature type="binding site" evidence="12">
    <location>
        <position position="10"/>
    </location>
    <ligand>
        <name>Mg(2+)</name>
        <dbReference type="ChEBI" id="CHEBI:18420"/>
        <label>1</label>
    </ligand>
</feature>
<feature type="binding site" evidence="12">
    <location>
        <position position="8"/>
    </location>
    <ligand>
        <name>Mg(2+)</name>
        <dbReference type="ChEBI" id="CHEBI:18420"/>
        <label>1</label>
    </ligand>
</feature>
<dbReference type="RefSeq" id="WP_007329575.1">
    <property type="nucleotide sequence ID" value="NZ_AFAR01000293.1"/>
</dbReference>
<dbReference type="SFLD" id="SFLDS00003">
    <property type="entry name" value="Haloacid_Dehalogenase"/>
    <property type="match status" value="1"/>
</dbReference>
<dbReference type="Gene3D" id="3.40.50.1000">
    <property type="entry name" value="HAD superfamily/HAD-like"/>
    <property type="match status" value="1"/>
</dbReference>
<keyword evidence="13" id="KW-0378">Hydrolase</keyword>
<dbReference type="EC" id="5.4.2.8" evidence="5"/>
<dbReference type="SFLD" id="SFLDG01140">
    <property type="entry name" value="C2.B:_Phosphomannomutase_and_P"/>
    <property type="match status" value="1"/>
</dbReference>
<dbReference type="SUPFAM" id="SSF56784">
    <property type="entry name" value="HAD-like"/>
    <property type="match status" value="1"/>
</dbReference>
<evidence type="ECO:0000256" key="9">
    <source>
        <dbReference type="ARBA" id="ARBA00023235"/>
    </source>
</evidence>
<keyword evidence="8 12" id="KW-0460">Magnesium</keyword>
<keyword evidence="7 12" id="KW-0479">Metal-binding</keyword>
<evidence type="ECO:0000256" key="8">
    <source>
        <dbReference type="ARBA" id="ARBA00022842"/>
    </source>
</evidence>
<dbReference type="InterPro" id="IPR036412">
    <property type="entry name" value="HAD-like_sf"/>
</dbReference>
<proteinExistence type="inferred from homology"/>
<accession>F2B115</accession>
<comment type="caution">
    <text evidence="13">The sequence shown here is derived from an EMBL/GenBank/DDBJ whole genome shotgun (WGS) entry which is preliminary data.</text>
</comment>
<reference evidence="13 14" key="1">
    <citation type="journal article" date="2013" name="Mar. Genomics">
        <title>Expression of sulfatases in Rhodopirellula baltica and the diversity of sulfatases in the genus Rhodopirellula.</title>
        <authorList>
            <person name="Wegner C.E."/>
            <person name="Richter-Heitmann T."/>
            <person name="Klindworth A."/>
            <person name="Klockow C."/>
            <person name="Richter M."/>
            <person name="Achstetter T."/>
            <person name="Glockner F.O."/>
            <person name="Harder J."/>
        </authorList>
    </citation>
    <scope>NUCLEOTIDE SEQUENCE [LARGE SCALE GENOMIC DNA]</scope>
    <source>
        <strain evidence="13 14">WH47</strain>
    </source>
</reference>
<keyword evidence="6" id="KW-0963">Cytoplasm</keyword>
<comment type="similarity">
    <text evidence="3">Belongs to the eukaryotic PMM family.</text>
</comment>
<comment type="subunit">
    <text evidence="4">Homodimer.</text>
</comment>
<sequence>MKELIVFDLDGTLAQSKSPVDTEMAELLTSLLCIVKVAVISGGAWPQFEKQVLAKLPLDAKLKRLSILPTCGTRFYQFNDQWDSFYADDFDASEKAKINSAFAKAVGLVETHDAKIWGEQVEDRGSQITFSGLGQQAPIDAKRKWDPNFTKRKKIQAILDNLIPEFSVNLGGTTSIDVTKPGIDKAFGIGKLRDTLSVAISDMLFIGDAIFPGGNDYPVQQAGVRSICVRDPEETKRVVQAIIACLSDATSASTKWEEPCSTLN</sequence>
<feature type="binding site" evidence="11">
    <location>
        <position position="124"/>
    </location>
    <ligand>
        <name>alpha-D-mannose 1-phosphate</name>
        <dbReference type="ChEBI" id="CHEBI:58409"/>
    </ligand>
</feature>
<keyword evidence="9" id="KW-0413">Isomerase</keyword>
<name>F2B115_RHOBT</name>
<dbReference type="UniPathway" id="UPA00126">
    <property type="reaction ID" value="UER00424"/>
</dbReference>
<evidence type="ECO:0000256" key="7">
    <source>
        <dbReference type="ARBA" id="ARBA00022723"/>
    </source>
</evidence>
<evidence type="ECO:0000256" key="2">
    <source>
        <dbReference type="ARBA" id="ARBA00004699"/>
    </source>
</evidence>
<evidence type="ECO:0000256" key="5">
    <source>
        <dbReference type="ARBA" id="ARBA00012730"/>
    </source>
</evidence>
<gene>
    <name evidence="13" type="ORF">RBWH47_02912</name>
</gene>
<evidence type="ECO:0000256" key="6">
    <source>
        <dbReference type="ARBA" id="ARBA00022490"/>
    </source>
</evidence>
<protein>
    <recommendedName>
        <fullName evidence="5">phosphomannomutase</fullName>
        <ecNumber evidence="5">5.4.2.8</ecNumber>
    </recommendedName>
</protein>
<dbReference type="InterPro" id="IPR043169">
    <property type="entry name" value="PMM_cap"/>
</dbReference>
<evidence type="ECO:0000256" key="4">
    <source>
        <dbReference type="ARBA" id="ARBA00011738"/>
    </source>
</evidence>
<evidence type="ECO:0000256" key="10">
    <source>
        <dbReference type="PIRSR" id="PIRSR605002-1"/>
    </source>
</evidence>
<comment type="pathway">
    <text evidence="2">Nucleotide-sugar biosynthesis; GDP-alpha-D-mannose biosynthesis; alpha-D-mannose 1-phosphate from D-fructose 6-phosphate: step 2/2.</text>
</comment>
<comment type="cofactor">
    <cofactor evidence="12">
        <name>Mg(2+)</name>
        <dbReference type="ChEBI" id="CHEBI:18420"/>
    </cofactor>
</comment>
<feature type="binding site" evidence="11">
    <location>
        <position position="177"/>
    </location>
    <ligand>
        <name>alpha-D-mannose 1-phosphate</name>
        <dbReference type="ChEBI" id="CHEBI:58409"/>
    </ligand>
</feature>
<feature type="binding site" evidence="11">
    <location>
        <position position="175"/>
    </location>
    <ligand>
        <name>alpha-D-mannose 1-phosphate</name>
        <dbReference type="ChEBI" id="CHEBI:58409"/>
    </ligand>
</feature>
<dbReference type="InterPro" id="IPR005002">
    <property type="entry name" value="PMM"/>
</dbReference>
<dbReference type="NCBIfam" id="TIGR01484">
    <property type="entry name" value="HAD-SF-IIB"/>
    <property type="match status" value="1"/>
</dbReference>
<comment type="subcellular location">
    <subcellularLocation>
        <location evidence="1">Cytoplasm</location>
    </subcellularLocation>
</comment>
<evidence type="ECO:0000256" key="3">
    <source>
        <dbReference type="ARBA" id="ARBA00009736"/>
    </source>
</evidence>
<dbReference type="InterPro" id="IPR006379">
    <property type="entry name" value="HAD-SF_hydro_IIB"/>
</dbReference>
<dbReference type="GO" id="GO:0004615">
    <property type="term" value="F:phosphomannomutase activity"/>
    <property type="evidence" value="ECO:0007669"/>
    <property type="project" value="UniProtKB-EC"/>
</dbReference>
<evidence type="ECO:0000313" key="14">
    <source>
        <dbReference type="Proteomes" id="UP000006222"/>
    </source>
</evidence>
<dbReference type="PATRIC" id="fig|991778.3.peg.6016"/>
<evidence type="ECO:0000256" key="12">
    <source>
        <dbReference type="PIRSR" id="PIRSR605002-3"/>
    </source>
</evidence>
<evidence type="ECO:0000256" key="11">
    <source>
        <dbReference type="PIRSR" id="PIRSR605002-2"/>
    </source>
</evidence>
<feature type="active site" description="Proton donor/acceptor" evidence="10">
    <location>
        <position position="10"/>
    </location>
</feature>
<dbReference type="GO" id="GO:0005737">
    <property type="term" value="C:cytoplasm"/>
    <property type="evidence" value="ECO:0007669"/>
    <property type="project" value="UniProtKB-SubCell"/>
</dbReference>
<feature type="binding site" evidence="12">
    <location>
        <position position="208"/>
    </location>
    <ligand>
        <name>Mg(2+)</name>
        <dbReference type="ChEBI" id="CHEBI:18420"/>
        <label>1</label>
    </ligand>
</feature>
<dbReference type="GO" id="GO:0016791">
    <property type="term" value="F:phosphatase activity"/>
    <property type="evidence" value="ECO:0007669"/>
    <property type="project" value="UniProtKB-ARBA"/>
</dbReference>
<evidence type="ECO:0000256" key="1">
    <source>
        <dbReference type="ARBA" id="ARBA00004496"/>
    </source>
</evidence>
<dbReference type="InterPro" id="IPR023214">
    <property type="entry name" value="HAD_sf"/>
</dbReference>
<dbReference type="GO" id="GO:0009298">
    <property type="term" value="P:GDP-mannose biosynthetic process"/>
    <property type="evidence" value="ECO:0007669"/>
    <property type="project" value="UniProtKB-UniPathway"/>
</dbReference>
<dbReference type="EMBL" id="AFAR01000293">
    <property type="protein sequence ID" value="EGF24367.1"/>
    <property type="molecule type" value="Genomic_DNA"/>
</dbReference>
<dbReference type="Proteomes" id="UP000006222">
    <property type="component" value="Unassembled WGS sequence"/>
</dbReference>
<evidence type="ECO:0000313" key="13">
    <source>
        <dbReference type="EMBL" id="EGF24367.1"/>
    </source>
</evidence>
<organism evidence="13 14">
    <name type="scientific">Rhodopirellula baltica WH47</name>
    <dbReference type="NCBI Taxonomy" id="991778"/>
    <lineage>
        <taxon>Bacteria</taxon>
        <taxon>Pseudomonadati</taxon>
        <taxon>Planctomycetota</taxon>
        <taxon>Planctomycetia</taxon>
        <taxon>Pirellulales</taxon>
        <taxon>Pirellulaceae</taxon>
        <taxon>Rhodopirellula</taxon>
    </lineage>
</organism>
<dbReference type="AlphaFoldDB" id="F2B115"/>
<dbReference type="Gene3D" id="3.30.1240.20">
    <property type="match status" value="1"/>
</dbReference>
<dbReference type="SFLD" id="SFLDG01143">
    <property type="entry name" value="C2.B.3:_Phosphomannomutase_Lik"/>
    <property type="match status" value="1"/>
</dbReference>
<dbReference type="GO" id="GO:0046872">
    <property type="term" value="F:metal ion binding"/>
    <property type="evidence" value="ECO:0007669"/>
    <property type="project" value="UniProtKB-KW"/>
</dbReference>
<feature type="active site" description="Nucleophile" evidence="10">
    <location>
        <position position="8"/>
    </location>
</feature>
<dbReference type="Pfam" id="PF03332">
    <property type="entry name" value="PMM"/>
    <property type="match status" value="1"/>
</dbReference>